<evidence type="ECO:0000313" key="3">
    <source>
        <dbReference type="Proteomes" id="UP000193719"/>
    </source>
</evidence>
<feature type="domain" description="N-acetyltransferase" evidence="1">
    <location>
        <begin position="1"/>
        <end position="154"/>
    </location>
</feature>
<reference evidence="2 3" key="1">
    <citation type="submission" date="2016-08" db="EMBL/GenBank/DDBJ databases">
        <title>Genomes of anaerobic fungi encode conserved fungal cellulosomes for biomass hydrolysis.</title>
        <authorList>
            <consortium name="DOE Joint Genome Institute"/>
            <person name="Haitjema C.H."/>
            <person name="Gilmore S.P."/>
            <person name="Henske J.K."/>
            <person name="Solomon K.V."/>
            <person name="De Groot R."/>
            <person name="Kuo A."/>
            <person name="Mondo S.J."/>
            <person name="Salamov A.A."/>
            <person name="Labutti K."/>
            <person name="Zhao Z."/>
            <person name="Chiniquy J."/>
            <person name="Barry K."/>
            <person name="Brewer H.M."/>
            <person name="Purvine S.O."/>
            <person name="Wright A.T."/>
            <person name="Boxma B."/>
            <person name="Van Alen T."/>
            <person name="Hackstein J.H."/>
            <person name="Baker S.E."/>
            <person name="Grigoriev I.V."/>
            <person name="O'Malley M.A."/>
        </authorList>
    </citation>
    <scope>NUCLEOTIDE SEQUENCE [LARGE SCALE GENOMIC DNA]</scope>
    <source>
        <strain evidence="3">finn</strain>
    </source>
</reference>
<dbReference type="PROSITE" id="PS51186">
    <property type="entry name" value="GNAT"/>
    <property type="match status" value="1"/>
</dbReference>
<organism evidence="2 3">
    <name type="scientific">Piromyces finnis</name>
    <dbReference type="NCBI Taxonomy" id="1754191"/>
    <lineage>
        <taxon>Eukaryota</taxon>
        <taxon>Fungi</taxon>
        <taxon>Fungi incertae sedis</taxon>
        <taxon>Chytridiomycota</taxon>
        <taxon>Chytridiomycota incertae sedis</taxon>
        <taxon>Neocallimastigomycetes</taxon>
        <taxon>Neocallimastigales</taxon>
        <taxon>Neocallimastigaceae</taxon>
        <taxon>Piromyces</taxon>
    </lineage>
</organism>
<keyword evidence="3" id="KW-1185">Reference proteome</keyword>
<dbReference type="InterPro" id="IPR000182">
    <property type="entry name" value="GNAT_dom"/>
</dbReference>
<dbReference type="EMBL" id="MCFH01000020">
    <property type="protein sequence ID" value="ORX50672.1"/>
    <property type="molecule type" value="Genomic_DNA"/>
</dbReference>
<dbReference type="OrthoDB" id="2127378at2759"/>
<comment type="caution">
    <text evidence="2">The sequence shown here is derived from an EMBL/GenBank/DDBJ whole genome shotgun (WGS) entry which is preliminary data.</text>
</comment>
<name>A0A1Y1V9V6_9FUNG</name>
<dbReference type="GO" id="GO:0016747">
    <property type="term" value="F:acyltransferase activity, transferring groups other than amino-acyl groups"/>
    <property type="evidence" value="ECO:0007669"/>
    <property type="project" value="InterPro"/>
</dbReference>
<proteinExistence type="predicted"/>
<dbReference type="CDD" id="cd04301">
    <property type="entry name" value="NAT_SF"/>
    <property type="match status" value="1"/>
</dbReference>
<protein>
    <recommendedName>
        <fullName evidence="1">N-acetyltransferase domain-containing protein</fullName>
    </recommendedName>
</protein>
<evidence type="ECO:0000259" key="1">
    <source>
        <dbReference type="PROSITE" id="PS51186"/>
    </source>
</evidence>
<gene>
    <name evidence="2" type="ORF">BCR36DRAFT_583248</name>
</gene>
<dbReference type="AlphaFoldDB" id="A0A1Y1V9V6"/>
<dbReference type="Pfam" id="PF13508">
    <property type="entry name" value="Acetyltransf_7"/>
    <property type="match status" value="1"/>
</dbReference>
<dbReference type="Proteomes" id="UP000193719">
    <property type="component" value="Unassembled WGS sequence"/>
</dbReference>
<dbReference type="SUPFAM" id="SSF55729">
    <property type="entry name" value="Acyl-CoA N-acyltransferases (Nat)"/>
    <property type="match status" value="1"/>
</dbReference>
<accession>A0A1Y1V9V6</accession>
<dbReference type="InterPro" id="IPR016181">
    <property type="entry name" value="Acyl_CoA_acyltransferase"/>
</dbReference>
<reference evidence="2 3" key="2">
    <citation type="submission" date="2016-08" db="EMBL/GenBank/DDBJ databases">
        <title>Pervasive Adenine N6-methylation of Active Genes in Fungi.</title>
        <authorList>
            <consortium name="DOE Joint Genome Institute"/>
            <person name="Mondo S.J."/>
            <person name="Dannebaum R.O."/>
            <person name="Kuo R.C."/>
            <person name="Labutti K."/>
            <person name="Haridas S."/>
            <person name="Kuo A."/>
            <person name="Salamov A."/>
            <person name="Ahrendt S.R."/>
            <person name="Lipzen A."/>
            <person name="Sullivan W."/>
            <person name="Andreopoulos W.B."/>
            <person name="Clum A."/>
            <person name="Lindquist E."/>
            <person name="Daum C."/>
            <person name="Ramamoorthy G.K."/>
            <person name="Gryganskyi A."/>
            <person name="Culley D."/>
            <person name="Magnuson J.K."/>
            <person name="James T.Y."/>
            <person name="O'Malley M.A."/>
            <person name="Stajich J.E."/>
            <person name="Spatafora J.W."/>
            <person name="Visel A."/>
            <person name="Grigoriev I.V."/>
        </authorList>
    </citation>
    <scope>NUCLEOTIDE SEQUENCE [LARGE SCALE GENOMIC DNA]</scope>
    <source>
        <strain evidence="3">finn</strain>
    </source>
</reference>
<dbReference type="Gene3D" id="3.40.630.30">
    <property type="match status" value="1"/>
</dbReference>
<sequence>MELLKATQILAAYENDKLVGVLMVEMEGEPTKVNSLWYRMMVKSLRYMMKFMFNGQSNVYDEINEIMLNKYLKTNKPDGELAFFAIDPELQGKGIGTMMLNELEKIEKGKEIYLFTDSGCNYQFYDHRNFKKEQEGDIVMIIHDKRTPLTCYLYSKVL</sequence>
<evidence type="ECO:0000313" key="2">
    <source>
        <dbReference type="EMBL" id="ORX50672.1"/>
    </source>
</evidence>